<comment type="similarity">
    <text evidence="1">Belongs to the universal stress protein A family.</text>
</comment>
<dbReference type="EMBL" id="VENP01000037">
    <property type="protein sequence ID" value="TNU73648.1"/>
    <property type="molecule type" value="Genomic_DNA"/>
</dbReference>
<dbReference type="PRINTS" id="PR01438">
    <property type="entry name" value="UNVRSLSTRESS"/>
</dbReference>
<name>A0A5C5B9S8_9MICO</name>
<dbReference type="InterPro" id="IPR014729">
    <property type="entry name" value="Rossmann-like_a/b/a_fold"/>
</dbReference>
<dbReference type="Proteomes" id="UP000313849">
    <property type="component" value="Unassembled WGS sequence"/>
</dbReference>
<dbReference type="CDD" id="cd00293">
    <property type="entry name" value="USP-like"/>
    <property type="match status" value="1"/>
</dbReference>
<reference evidence="3 4" key="1">
    <citation type="submission" date="2019-06" db="EMBL/GenBank/DDBJ databases">
        <title>Draft genome sequence of Miniimonas arenae KCTC 19750T isolated from sea sand.</title>
        <authorList>
            <person name="Park S.-J."/>
        </authorList>
    </citation>
    <scope>NUCLEOTIDE SEQUENCE [LARGE SCALE GENOMIC DNA]</scope>
    <source>
        <strain evidence="3 4">KCTC 19750</strain>
    </source>
</reference>
<dbReference type="AlphaFoldDB" id="A0A5C5B9S8"/>
<proteinExistence type="inferred from homology"/>
<feature type="domain" description="UspA" evidence="2">
    <location>
        <begin position="159"/>
        <end position="296"/>
    </location>
</feature>
<dbReference type="OrthoDB" id="267918at2"/>
<keyword evidence="4" id="KW-1185">Reference proteome</keyword>
<dbReference type="PANTHER" id="PTHR46268">
    <property type="entry name" value="STRESS RESPONSE PROTEIN NHAX"/>
    <property type="match status" value="1"/>
</dbReference>
<dbReference type="RefSeq" id="WP_108718123.1">
    <property type="nucleotide sequence ID" value="NZ_VENP01000037.1"/>
</dbReference>
<comment type="caution">
    <text evidence="3">The sequence shown here is derived from an EMBL/GenBank/DDBJ whole genome shotgun (WGS) entry which is preliminary data.</text>
</comment>
<dbReference type="InterPro" id="IPR006015">
    <property type="entry name" value="Universal_stress_UspA"/>
</dbReference>
<accession>A0A5C5B9S8</accession>
<protein>
    <submittedName>
        <fullName evidence="3">Universal stress protein</fullName>
    </submittedName>
</protein>
<dbReference type="CDD" id="cd23659">
    <property type="entry name" value="USP_At3g01520-like"/>
    <property type="match status" value="1"/>
</dbReference>
<gene>
    <name evidence="3" type="ORF">FH969_10280</name>
</gene>
<evidence type="ECO:0000256" key="1">
    <source>
        <dbReference type="ARBA" id="ARBA00008791"/>
    </source>
</evidence>
<feature type="domain" description="UspA" evidence="2">
    <location>
        <begin position="7"/>
        <end position="142"/>
    </location>
</feature>
<dbReference type="PANTHER" id="PTHR46268:SF6">
    <property type="entry name" value="UNIVERSAL STRESS PROTEIN UP12"/>
    <property type="match status" value="1"/>
</dbReference>
<dbReference type="Gene3D" id="3.40.50.620">
    <property type="entry name" value="HUPs"/>
    <property type="match status" value="2"/>
</dbReference>
<evidence type="ECO:0000313" key="4">
    <source>
        <dbReference type="Proteomes" id="UP000313849"/>
    </source>
</evidence>
<dbReference type="Pfam" id="PF00582">
    <property type="entry name" value="Usp"/>
    <property type="match status" value="2"/>
</dbReference>
<dbReference type="InterPro" id="IPR006016">
    <property type="entry name" value="UspA"/>
</dbReference>
<evidence type="ECO:0000313" key="3">
    <source>
        <dbReference type="EMBL" id="TNU73648.1"/>
    </source>
</evidence>
<sequence>MTHTPEVLVGVDGSRASAQSLEWALQEAVRRSWSLRVLCSYSLPSFTAASIDGGYAALDDTAIRDSAQAALDAAVAQVSDRGVEVSADLETGDAAGALIAATSNAGLAVVGTRGGGGFTDRLLGTVSSALPAHAHCPVVVVPHRTKDGGEGDTPVRPPRKIVVGVDGSQSARVALQHAVAEATLWGAELTVVAAVPISQGSSILPWLPSAVDRGQILADVEAGLKVTVDEAARDAGISVSMHAMDGTGAALLTEFSTAVDLVVVGSRGRGGFTGMLLGSTSQSVLHHASCPVLVVPVRLDKEEDFSPVRPPWTR</sequence>
<dbReference type="SUPFAM" id="SSF52402">
    <property type="entry name" value="Adenine nucleotide alpha hydrolases-like"/>
    <property type="match status" value="2"/>
</dbReference>
<organism evidence="3 4">
    <name type="scientific">Miniimonas arenae</name>
    <dbReference type="NCBI Taxonomy" id="676201"/>
    <lineage>
        <taxon>Bacteria</taxon>
        <taxon>Bacillati</taxon>
        <taxon>Actinomycetota</taxon>
        <taxon>Actinomycetes</taxon>
        <taxon>Micrococcales</taxon>
        <taxon>Beutenbergiaceae</taxon>
        <taxon>Miniimonas</taxon>
    </lineage>
</organism>
<evidence type="ECO:0000259" key="2">
    <source>
        <dbReference type="Pfam" id="PF00582"/>
    </source>
</evidence>